<dbReference type="OrthoDB" id="7304298at2"/>
<keyword evidence="1" id="KW-0813">Transport</keyword>
<proteinExistence type="predicted"/>
<sequence>MAPPTVRKFTFDVRFDEPTPSERQPVLSELLISEPPPEPEPELPPEPEEPPPIVFSQEELEFAREEAYVAGHAAALQEAAASVEQFVAEALNRCAESMTVLASKTDPLADAATSAAIQVVHTICRKLLPHTADDYAIREITSLVQSLLPDLIGQPRILIHTSPKMVDLLRKHLTETISKTGFEGRMVLLGDSSMLPTDARVEWADGGAERNMAQALDEIDALVQRNIPPFQQGQALEPGHLSHSEETDTVKRTVEDIWPDIDPANWYTPPSKHAETALVQQASREASEQIALAEPETMQPEIIVSENTNTGEDADILQADEITQHAADVDPTEDLKPDA</sequence>
<keyword evidence="5" id="KW-1185">Reference proteome</keyword>
<feature type="region of interest" description="Disordered" evidence="3">
    <location>
        <begin position="1"/>
        <end position="51"/>
    </location>
</feature>
<evidence type="ECO:0000256" key="2">
    <source>
        <dbReference type="ARBA" id="ARBA00022927"/>
    </source>
</evidence>
<protein>
    <submittedName>
        <fullName evidence="4">Uncharacterized protein</fullName>
    </submittedName>
</protein>
<accession>A0A143DF35</accession>
<dbReference type="Proteomes" id="UP000076066">
    <property type="component" value="Chromosome"/>
</dbReference>
<dbReference type="KEGG" id="hjo:AY555_09350"/>
<name>A0A143DF35_9PROT</name>
<dbReference type="GO" id="GO:0015031">
    <property type="term" value="P:protein transport"/>
    <property type="evidence" value="ECO:0007669"/>
    <property type="project" value="UniProtKB-KW"/>
</dbReference>
<evidence type="ECO:0000256" key="3">
    <source>
        <dbReference type="SAM" id="MobiDB-lite"/>
    </source>
</evidence>
<dbReference type="InterPro" id="IPR051472">
    <property type="entry name" value="T3SS_Stator/FliH"/>
</dbReference>
<organism evidence="4 5">
    <name type="scientific">Haematospirillum jordaniae</name>
    <dbReference type="NCBI Taxonomy" id="1549855"/>
    <lineage>
        <taxon>Bacteria</taxon>
        <taxon>Pseudomonadati</taxon>
        <taxon>Pseudomonadota</taxon>
        <taxon>Alphaproteobacteria</taxon>
        <taxon>Rhodospirillales</taxon>
        <taxon>Novispirillaceae</taxon>
        <taxon>Haematospirillum</taxon>
    </lineage>
</organism>
<gene>
    <name evidence="4" type="ORF">AY555_09350</name>
</gene>
<dbReference type="STRING" id="1549855.AY555_09350"/>
<dbReference type="GO" id="GO:0005829">
    <property type="term" value="C:cytosol"/>
    <property type="evidence" value="ECO:0007669"/>
    <property type="project" value="TreeGrafter"/>
</dbReference>
<dbReference type="EMBL" id="CP014525">
    <property type="protein sequence ID" value="AMW35351.1"/>
    <property type="molecule type" value="Genomic_DNA"/>
</dbReference>
<keyword evidence="2" id="KW-0653">Protein transport</keyword>
<evidence type="ECO:0000256" key="1">
    <source>
        <dbReference type="ARBA" id="ARBA00022448"/>
    </source>
</evidence>
<dbReference type="GeneID" id="53317357"/>
<evidence type="ECO:0000313" key="4">
    <source>
        <dbReference type="EMBL" id="AMW35351.1"/>
    </source>
</evidence>
<dbReference type="AlphaFoldDB" id="A0A143DF35"/>
<dbReference type="RefSeq" id="WP_066135992.1">
    <property type="nucleotide sequence ID" value="NZ_CP014525.1"/>
</dbReference>
<feature type="compositionally biased region" description="Acidic residues" evidence="3">
    <location>
        <begin position="37"/>
        <end position="49"/>
    </location>
</feature>
<evidence type="ECO:0000313" key="5">
    <source>
        <dbReference type="Proteomes" id="UP000076066"/>
    </source>
</evidence>
<reference evidence="4 5" key="1">
    <citation type="submission" date="2016-02" db="EMBL/GenBank/DDBJ databases">
        <title>Complete Genome of H5569, the type strain of the newly described species Haematospirillium jordaniae.</title>
        <authorList>
            <person name="Nicholson A.C."/>
            <person name="Humrighouse B.W."/>
            <person name="Loparov V."/>
            <person name="McQuiston J.R."/>
        </authorList>
    </citation>
    <scope>NUCLEOTIDE SEQUENCE [LARGE SCALE GENOMIC DNA]</scope>
    <source>
        <strain evidence="4 5">H5569</strain>
    </source>
</reference>
<dbReference type="PANTHER" id="PTHR34982">
    <property type="entry name" value="YOP PROTEINS TRANSLOCATION PROTEIN L"/>
    <property type="match status" value="1"/>
</dbReference>
<feature type="region of interest" description="Disordered" evidence="3">
    <location>
        <begin position="307"/>
        <end position="339"/>
    </location>
</feature>
<dbReference type="PANTHER" id="PTHR34982:SF1">
    <property type="entry name" value="FLAGELLAR ASSEMBLY PROTEIN FLIH"/>
    <property type="match status" value="1"/>
</dbReference>